<dbReference type="AlphaFoldDB" id="A0A1I7VNV2"/>
<dbReference type="eggNOG" id="ENOG502THTK">
    <property type="taxonomic scope" value="Eukaryota"/>
</dbReference>
<dbReference type="GO" id="GO:0007264">
    <property type="term" value="P:small GTPase-mediated signal transduction"/>
    <property type="evidence" value="ECO:0007669"/>
    <property type="project" value="InterPro"/>
</dbReference>
<sequence>MSLVAAVTPTYDIPRPSHEAVLRLETWYHGMLTRLRSECLVRSEGDFLYRGMKGLRKGLRRSLLHKSMIFCISGQYTGSISISIPEEVRQIGIEQGSETMTNLFIFEEEQFENVPDLVTFYQSHNKPITRNSGCIIKNPVPNTTLFATHNFELKAELDQNYMKIIRPKMIKFGQERSLTQEVLLNETRKQLQLKALQPSSPTSLISSNGKSHLPLSDLLSRPLPKPIHSPVQEEEDDEYSKIDYDTMEETTVSTMGKDDVVSPSTSKLSHLHNHKLSLTSLNSMRNELIASSSTLSSPTTASCFNVNKLHWRMPRSDSLPVLPKRKVSLPIRDSGCIVDNPDYDQPKAYTTISTNTAIDLQNYRSPFIESNNTLQTEELLTKFKQLLLAKKPESCAQLITVEDYRLLKFRRNLQIPFKNATKFERLNGLSLILLPDGENVRNDLLERNRSLHYLCILSILHQAKGHQRCAMYDTWVQIARALFYQYGNAFSFLTLLDALCSDHVKSVLTEEYSRTLQQELESVACKLHQCEPLPHNYPQINIPFMQPLLNILSNNPSYLNDTGNNGRTWGTEVDNLWKWLQEGRHWIKQAVQFNANSSILCNEKISHGDNFLSTEFSLKLLFGTKDFSMDIEKRYDKLAAMVYAFKERCN</sequence>
<keyword evidence="1" id="KW-0727">SH2 domain</keyword>
<dbReference type="PANTHER" id="PTHR14247">
    <property type="entry name" value="BREAST CANCER ANTI-ESTROGEN RESISTANCE PROTEIN 3 HOMOLOG-LIKE PROTEIN"/>
    <property type="match status" value="1"/>
</dbReference>
<reference evidence="4" key="1">
    <citation type="submission" date="2012-04" db="EMBL/GenBank/DDBJ databases">
        <title>The Genome Sequence of Loa loa.</title>
        <authorList>
            <consortium name="The Broad Institute Genome Sequencing Platform"/>
            <consortium name="Broad Institute Genome Sequencing Center for Infectious Disease"/>
            <person name="Nutman T.B."/>
            <person name="Fink D.L."/>
            <person name="Russ C."/>
            <person name="Young S."/>
            <person name="Zeng Q."/>
            <person name="Gargeya S."/>
            <person name="Alvarado L."/>
            <person name="Berlin A."/>
            <person name="Chapman S.B."/>
            <person name="Chen Z."/>
            <person name="Freedman E."/>
            <person name="Gellesch M."/>
            <person name="Goldberg J."/>
            <person name="Griggs A."/>
            <person name="Gujja S."/>
            <person name="Heilman E.R."/>
            <person name="Heiman D."/>
            <person name="Howarth C."/>
            <person name="Mehta T."/>
            <person name="Neiman D."/>
            <person name="Pearson M."/>
            <person name="Roberts A."/>
            <person name="Saif S."/>
            <person name="Shea T."/>
            <person name="Shenoy N."/>
            <person name="Sisk P."/>
            <person name="Stolte C."/>
            <person name="Sykes S."/>
            <person name="White J."/>
            <person name="Yandava C."/>
            <person name="Haas B."/>
            <person name="Henn M.R."/>
            <person name="Nusbaum C."/>
            <person name="Birren B."/>
        </authorList>
    </citation>
    <scope>NUCLEOTIDE SEQUENCE [LARGE SCALE GENOMIC DNA]</scope>
</reference>
<dbReference type="STRING" id="7209.A0A1I7VNV2"/>
<dbReference type="InterPro" id="IPR051853">
    <property type="entry name" value="SH2-Ras-GEF_adapter"/>
</dbReference>
<proteinExistence type="predicted"/>
<evidence type="ECO:0000313" key="4">
    <source>
        <dbReference type="Proteomes" id="UP000095285"/>
    </source>
</evidence>
<dbReference type="PROSITE" id="PS50001">
    <property type="entry name" value="SH2"/>
    <property type="match status" value="1"/>
</dbReference>
<feature type="compositionally biased region" description="Low complexity" evidence="2">
    <location>
        <begin position="211"/>
        <end position="222"/>
    </location>
</feature>
<feature type="domain" description="SH2" evidence="3">
    <location>
        <begin position="27"/>
        <end position="140"/>
    </location>
</feature>
<keyword evidence="4" id="KW-1185">Reference proteome</keyword>
<dbReference type="GO" id="GO:0005085">
    <property type="term" value="F:guanyl-nucleotide exchange factor activity"/>
    <property type="evidence" value="ECO:0007669"/>
    <property type="project" value="InterPro"/>
</dbReference>
<dbReference type="Proteomes" id="UP000095285">
    <property type="component" value="Unassembled WGS sequence"/>
</dbReference>
<dbReference type="InterPro" id="IPR036860">
    <property type="entry name" value="SH2_dom_sf"/>
</dbReference>
<dbReference type="SUPFAM" id="SSF55550">
    <property type="entry name" value="SH2 domain"/>
    <property type="match status" value="1"/>
</dbReference>
<feature type="compositionally biased region" description="Polar residues" evidence="2">
    <location>
        <begin position="199"/>
        <end position="210"/>
    </location>
</feature>
<evidence type="ECO:0000256" key="2">
    <source>
        <dbReference type="SAM" id="MobiDB-lite"/>
    </source>
</evidence>
<feature type="region of interest" description="Disordered" evidence="2">
    <location>
        <begin position="199"/>
        <end position="238"/>
    </location>
</feature>
<dbReference type="Gene3D" id="3.30.505.10">
    <property type="entry name" value="SH2 domain"/>
    <property type="match status" value="1"/>
</dbReference>
<dbReference type="InterPro" id="IPR036964">
    <property type="entry name" value="RASGEF_cat_dom_sf"/>
</dbReference>
<dbReference type="InterPro" id="IPR023578">
    <property type="entry name" value="Ras_GEF_dom_sf"/>
</dbReference>
<dbReference type="WBParaSite" id="EN70_4648">
    <property type="protein sequence ID" value="EN70_4648"/>
    <property type="gene ID" value="EN70_4648"/>
</dbReference>
<reference evidence="5" key="2">
    <citation type="submission" date="2016-11" db="UniProtKB">
        <authorList>
            <consortium name="WormBaseParasite"/>
        </authorList>
    </citation>
    <scope>IDENTIFICATION</scope>
</reference>
<dbReference type="OrthoDB" id="9204160at2759"/>
<evidence type="ECO:0000259" key="3">
    <source>
        <dbReference type="PROSITE" id="PS50001"/>
    </source>
</evidence>
<dbReference type="SUPFAM" id="SSF48366">
    <property type="entry name" value="Ras GEF"/>
    <property type="match status" value="1"/>
</dbReference>
<protein>
    <submittedName>
        <fullName evidence="5">SH2 domain-containing protein</fullName>
    </submittedName>
</protein>
<dbReference type="Gene3D" id="1.10.840.10">
    <property type="entry name" value="Ras guanine-nucleotide exchange factors catalytic domain"/>
    <property type="match status" value="1"/>
</dbReference>
<name>A0A1I7VNV2_LOALO</name>
<gene>
    <name evidence="5" type="primary">LOAG_17483</name>
</gene>
<dbReference type="InParanoid" id="A0A1I7VNV2"/>
<dbReference type="PANTHER" id="PTHR14247:SF8">
    <property type="entry name" value="RAS-GEF DOMAIN-CONTAINING PROTEIN"/>
    <property type="match status" value="1"/>
</dbReference>
<organism evidence="4 5">
    <name type="scientific">Loa loa</name>
    <name type="common">Eye worm</name>
    <name type="synonym">Filaria loa</name>
    <dbReference type="NCBI Taxonomy" id="7209"/>
    <lineage>
        <taxon>Eukaryota</taxon>
        <taxon>Metazoa</taxon>
        <taxon>Ecdysozoa</taxon>
        <taxon>Nematoda</taxon>
        <taxon>Chromadorea</taxon>
        <taxon>Rhabditida</taxon>
        <taxon>Spirurina</taxon>
        <taxon>Spiruromorpha</taxon>
        <taxon>Filarioidea</taxon>
        <taxon>Onchocercidae</taxon>
        <taxon>Loa</taxon>
    </lineage>
</organism>
<evidence type="ECO:0000256" key="1">
    <source>
        <dbReference type="PROSITE-ProRule" id="PRU00191"/>
    </source>
</evidence>
<accession>A0A1I7VNV2</accession>
<evidence type="ECO:0000313" key="5">
    <source>
        <dbReference type="WBParaSite" id="EN70_4648"/>
    </source>
</evidence>
<dbReference type="InterPro" id="IPR000980">
    <property type="entry name" value="SH2"/>
</dbReference>